<dbReference type="CDD" id="cd01392">
    <property type="entry name" value="HTH_LacI"/>
    <property type="match status" value="1"/>
</dbReference>
<dbReference type="InterPro" id="IPR000843">
    <property type="entry name" value="HTH_LacI"/>
</dbReference>
<evidence type="ECO:0000313" key="6">
    <source>
        <dbReference type="Proteomes" id="UP000282195"/>
    </source>
</evidence>
<proteinExistence type="predicted"/>
<dbReference type="InterPro" id="IPR028082">
    <property type="entry name" value="Peripla_BP_I"/>
</dbReference>
<keyword evidence="2" id="KW-0238">DNA-binding</keyword>
<dbReference type="Proteomes" id="UP000282195">
    <property type="component" value="Chromosome"/>
</dbReference>
<feature type="domain" description="HTH lacI-type" evidence="4">
    <location>
        <begin position="23"/>
        <end position="77"/>
    </location>
</feature>
<evidence type="ECO:0000313" key="5">
    <source>
        <dbReference type="EMBL" id="AYG60650.1"/>
    </source>
</evidence>
<dbReference type="AlphaFoldDB" id="A0A387FMG0"/>
<dbReference type="PANTHER" id="PTHR30146:SF109">
    <property type="entry name" value="HTH-TYPE TRANSCRIPTIONAL REGULATOR GALS"/>
    <property type="match status" value="1"/>
</dbReference>
<dbReference type="InterPro" id="IPR046335">
    <property type="entry name" value="LacI/GalR-like_sensor"/>
</dbReference>
<dbReference type="InterPro" id="IPR010982">
    <property type="entry name" value="Lambda_DNA-bd_dom_sf"/>
</dbReference>
<dbReference type="CDD" id="cd20010">
    <property type="entry name" value="PBP1_AglR-like"/>
    <property type="match status" value="1"/>
</dbReference>
<dbReference type="PROSITE" id="PS50932">
    <property type="entry name" value="HTH_LACI_2"/>
    <property type="match status" value="1"/>
</dbReference>
<keyword evidence="6" id="KW-1185">Reference proteome</keyword>
<dbReference type="SUPFAM" id="SSF53822">
    <property type="entry name" value="Periplasmic binding protein-like I"/>
    <property type="match status" value="1"/>
</dbReference>
<reference evidence="5 6" key="1">
    <citation type="submission" date="2018-10" db="EMBL/GenBank/DDBJ databases">
        <title>Rhizobium etli, R. leguminosarum and a new Rhizobium genospecies from Phaseolus dumosus.</title>
        <authorList>
            <person name="Ramirez-Puebla S.T."/>
            <person name="Rogel-Hernandez M.A."/>
            <person name="Guerrero G."/>
            <person name="Ormeno-Orrillo E."/>
            <person name="Martinez-Romero J.C."/>
            <person name="Negrete-Yankelevich S."/>
            <person name="Martinez-Romero E."/>
        </authorList>
    </citation>
    <scope>NUCLEOTIDE SEQUENCE [LARGE SCALE GENOMIC DNA]</scope>
    <source>
        <strain evidence="5 6">CCGE525</strain>
    </source>
</reference>
<dbReference type="Pfam" id="PF00356">
    <property type="entry name" value="LacI"/>
    <property type="match status" value="1"/>
</dbReference>
<dbReference type="OrthoDB" id="8328706at2"/>
<dbReference type="SMART" id="SM00354">
    <property type="entry name" value="HTH_LACI"/>
    <property type="match status" value="1"/>
</dbReference>
<accession>A0A387FMG0</accession>
<dbReference type="GO" id="GO:0000976">
    <property type="term" value="F:transcription cis-regulatory region binding"/>
    <property type="evidence" value="ECO:0007669"/>
    <property type="project" value="TreeGrafter"/>
</dbReference>
<name>A0A387FMG0_9HYPH</name>
<dbReference type="SUPFAM" id="SSF47413">
    <property type="entry name" value="lambda repressor-like DNA-binding domains"/>
    <property type="match status" value="1"/>
</dbReference>
<protein>
    <submittedName>
        <fullName evidence="5">LacI family transcriptional regulator</fullName>
    </submittedName>
</protein>
<keyword evidence="3" id="KW-0804">Transcription</keyword>
<evidence type="ECO:0000256" key="1">
    <source>
        <dbReference type="ARBA" id="ARBA00023015"/>
    </source>
</evidence>
<keyword evidence="1" id="KW-0805">Transcription regulation</keyword>
<dbReference type="Gene3D" id="1.10.260.40">
    <property type="entry name" value="lambda repressor-like DNA-binding domains"/>
    <property type="match status" value="1"/>
</dbReference>
<evidence type="ECO:0000256" key="2">
    <source>
        <dbReference type="ARBA" id="ARBA00023125"/>
    </source>
</evidence>
<organism evidence="5 6">
    <name type="scientific">Rhizobium jaguaris</name>
    <dbReference type="NCBI Taxonomy" id="1312183"/>
    <lineage>
        <taxon>Bacteria</taxon>
        <taxon>Pseudomonadati</taxon>
        <taxon>Pseudomonadota</taxon>
        <taxon>Alphaproteobacteria</taxon>
        <taxon>Hyphomicrobiales</taxon>
        <taxon>Rhizobiaceae</taxon>
        <taxon>Rhizobium/Agrobacterium group</taxon>
        <taxon>Rhizobium</taxon>
    </lineage>
</organism>
<dbReference type="PANTHER" id="PTHR30146">
    <property type="entry name" value="LACI-RELATED TRANSCRIPTIONAL REPRESSOR"/>
    <property type="match status" value="1"/>
</dbReference>
<evidence type="ECO:0000259" key="4">
    <source>
        <dbReference type="PROSITE" id="PS50932"/>
    </source>
</evidence>
<sequence length="364" mass="40209">MGMSRRSDRFATIRSSMKKPQTVGIRELAAHLGMAISTVSRAMNDRSEVSPETRKRILAEAERLGYRPNQSGRSLRSGSTKAIALTMRTDIGRTMSGETFFMALSEGLQSTLANVGYDLMILPCASDQDENEFLYRAVDRRLADGFIISNVQRIDPRIDYLRKWHMPFVALGSSETKGDYAALDLDFAGVAEASVQRLTTRGHKRILLGLTAQETNNNYVFLAGFKAGLEKSGLAFDERLVLRLHDRISGGYELASTLLAMDDRPTAALLIQETMAMGFYQRLGEAGLQPGKDLAVIGFRENPVCRYLTPSLTSFRIDLKHYGARLGEIIIAELDAAAKGADRSDFIREVWPMGLVPGKSDEAA</sequence>
<dbReference type="Pfam" id="PF13377">
    <property type="entry name" value="Peripla_BP_3"/>
    <property type="match status" value="1"/>
</dbReference>
<evidence type="ECO:0000256" key="3">
    <source>
        <dbReference type="ARBA" id="ARBA00023163"/>
    </source>
</evidence>
<dbReference type="KEGG" id="rjg:CCGE525_18900"/>
<gene>
    <name evidence="5" type="ORF">CCGE525_18900</name>
</gene>
<dbReference type="Gene3D" id="3.40.50.2300">
    <property type="match status" value="2"/>
</dbReference>
<dbReference type="GO" id="GO:0003700">
    <property type="term" value="F:DNA-binding transcription factor activity"/>
    <property type="evidence" value="ECO:0007669"/>
    <property type="project" value="TreeGrafter"/>
</dbReference>
<dbReference type="EMBL" id="CP032694">
    <property type="protein sequence ID" value="AYG60650.1"/>
    <property type="molecule type" value="Genomic_DNA"/>
</dbReference>